<proteinExistence type="predicted"/>
<keyword evidence="2" id="KW-0812">Transmembrane</keyword>
<reference evidence="3 4" key="1">
    <citation type="submission" date="2009-11" db="EMBL/GenBank/DDBJ databases">
        <title>Annotation of Allomyces macrogynus ATCC 38327.</title>
        <authorList>
            <consortium name="The Broad Institute Genome Sequencing Platform"/>
            <person name="Russ C."/>
            <person name="Cuomo C."/>
            <person name="Burger G."/>
            <person name="Gray M.W."/>
            <person name="Holland P.W.H."/>
            <person name="King N."/>
            <person name="Lang F.B.F."/>
            <person name="Roger A.J."/>
            <person name="Ruiz-Trillo I."/>
            <person name="Young S.K."/>
            <person name="Zeng Q."/>
            <person name="Gargeya S."/>
            <person name="Fitzgerald M."/>
            <person name="Haas B."/>
            <person name="Abouelleil A."/>
            <person name="Alvarado L."/>
            <person name="Arachchi H.M."/>
            <person name="Berlin A."/>
            <person name="Chapman S.B."/>
            <person name="Gearin G."/>
            <person name="Goldberg J."/>
            <person name="Griggs A."/>
            <person name="Gujja S."/>
            <person name="Hansen M."/>
            <person name="Heiman D."/>
            <person name="Howarth C."/>
            <person name="Larimer J."/>
            <person name="Lui A."/>
            <person name="MacDonald P.J.P."/>
            <person name="McCowen C."/>
            <person name="Montmayeur A."/>
            <person name="Murphy C."/>
            <person name="Neiman D."/>
            <person name="Pearson M."/>
            <person name="Priest M."/>
            <person name="Roberts A."/>
            <person name="Saif S."/>
            <person name="Shea T."/>
            <person name="Sisk P."/>
            <person name="Stolte C."/>
            <person name="Sykes S."/>
            <person name="Wortman J."/>
            <person name="Nusbaum C."/>
            <person name="Birren B."/>
        </authorList>
    </citation>
    <scope>NUCLEOTIDE SEQUENCE [LARGE SCALE GENOMIC DNA]</scope>
    <source>
        <strain evidence="3 4">ATCC 38327</strain>
    </source>
</reference>
<gene>
    <name evidence="3" type="ORF">AMAG_18744</name>
</gene>
<feature type="transmembrane region" description="Helical" evidence="2">
    <location>
        <begin position="32"/>
        <end position="54"/>
    </location>
</feature>
<feature type="compositionally biased region" description="Low complexity" evidence="1">
    <location>
        <begin position="107"/>
        <end position="120"/>
    </location>
</feature>
<organism evidence="3 4">
    <name type="scientific">Allomyces macrogynus (strain ATCC 38327)</name>
    <name type="common">Allomyces javanicus var. macrogynus</name>
    <dbReference type="NCBI Taxonomy" id="578462"/>
    <lineage>
        <taxon>Eukaryota</taxon>
        <taxon>Fungi</taxon>
        <taxon>Fungi incertae sedis</taxon>
        <taxon>Blastocladiomycota</taxon>
        <taxon>Blastocladiomycetes</taxon>
        <taxon>Blastocladiales</taxon>
        <taxon>Blastocladiaceae</taxon>
        <taxon>Allomyces</taxon>
    </lineage>
</organism>
<accession>A0A0L0SF06</accession>
<dbReference type="AlphaFoldDB" id="A0A0L0SF06"/>
<feature type="region of interest" description="Disordered" evidence="1">
    <location>
        <begin position="155"/>
        <end position="228"/>
    </location>
</feature>
<feature type="region of interest" description="Disordered" evidence="1">
    <location>
        <begin position="91"/>
        <end position="120"/>
    </location>
</feature>
<feature type="compositionally biased region" description="Basic and acidic residues" evidence="1">
    <location>
        <begin position="155"/>
        <end position="172"/>
    </location>
</feature>
<dbReference type="Proteomes" id="UP000054350">
    <property type="component" value="Unassembled WGS sequence"/>
</dbReference>
<dbReference type="VEuPathDB" id="FungiDB:AMAG_18744"/>
<name>A0A0L0SF06_ALLM3</name>
<evidence type="ECO:0000313" key="3">
    <source>
        <dbReference type="EMBL" id="KNE61123.1"/>
    </source>
</evidence>
<evidence type="ECO:0000256" key="1">
    <source>
        <dbReference type="SAM" id="MobiDB-lite"/>
    </source>
</evidence>
<dbReference type="EMBL" id="GG745337">
    <property type="protein sequence ID" value="KNE61123.1"/>
    <property type="molecule type" value="Genomic_DNA"/>
</dbReference>
<evidence type="ECO:0000256" key="2">
    <source>
        <dbReference type="SAM" id="Phobius"/>
    </source>
</evidence>
<keyword evidence="2" id="KW-0472">Membrane</keyword>
<feature type="compositionally biased region" description="Basic and acidic residues" evidence="1">
    <location>
        <begin position="199"/>
        <end position="210"/>
    </location>
</feature>
<evidence type="ECO:0000313" key="4">
    <source>
        <dbReference type="Proteomes" id="UP000054350"/>
    </source>
</evidence>
<sequence>MAPVQGVVGFIVNTASSLSPATWRLSTVKKTLLLLVFALTVTNAVYLTLILAYLAPMIHRSHASVPAAANSSSSSGDWAWLPLGPSSSPASAPTAEIVAPSPPPSPAATAPPGGSTTPLPANVEAMMHVMISRMQEMQDEMTHLRSAFRPVGVRSVDDKGAVAPADRARGDDAPSPPPTVVDPQQARFEAAKADPAVTAHEDVQRSKDDYQAWPSDGRAQAAPRRADL</sequence>
<protein>
    <submittedName>
        <fullName evidence="3">Uncharacterized protein</fullName>
    </submittedName>
</protein>
<keyword evidence="4" id="KW-1185">Reference proteome</keyword>
<reference evidence="4" key="2">
    <citation type="submission" date="2009-11" db="EMBL/GenBank/DDBJ databases">
        <title>The Genome Sequence of Allomyces macrogynus strain ATCC 38327.</title>
        <authorList>
            <consortium name="The Broad Institute Genome Sequencing Platform"/>
            <person name="Russ C."/>
            <person name="Cuomo C."/>
            <person name="Shea T."/>
            <person name="Young S.K."/>
            <person name="Zeng Q."/>
            <person name="Koehrsen M."/>
            <person name="Haas B."/>
            <person name="Borodovsky M."/>
            <person name="Guigo R."/>
            <person name="Alvarado L."/>
            <person name="Berlin A."/>
            <person name="Borenstein D."/>
            <person name="Chen Z."/>
            <person name="Engels R."/>
            <person name="Freedman E."/>
            <person name="Gellesch M."/>
            <person name="Goldberg J."/>
            <person name="Griggs A."/>
            <person name="Gujja S."/>
            <person name="Heiman D."/>
            <person name="Hepburn T."/>
            <person name="Howarth C."/>
            <person name="Jen D."/>
            <person name="Larson L."/>
            <person name="Lewis B."/>
            <person name="Mehta T."/>
            <person name="Park D."/>
            <person name="Pearson M."/>
            <person name="Roberts A."/>
            <person name="Saif S."/>
            <person name="Shenoy N."/>
            <person name="Sisk P."/>
            <person name="Stolte C."/>
            <person name="Sykes S."/>
            <person name="Walk T."/>
            <person name="White J."/>
            <person name="Yandava C."/>
            <person name="Burger G."/>
            <person name="Gray M.W."/>
            <person name="Holland P.W.H."/>
            <person name="King N."/>
            <person name="Lang F.B.F."/>
            <person name="Roger A.J."/>
            <person name="Ruiz-Trillo I."/>
            <person name="Lander E."/>
            <person name="Nusbaum C."/>
        </authorList>
    </citation>
    <scope>NUCLEOTIDE SEQUENCE [LARGE SCALE GENOMIC DNA]</scope>
    <source>
        <strain evidence="4">ATCC 38327</strain>
    </source>
</reference>
<keyword evidence="2" id="KW-1133">Transmembrane helix</keyword>